<dbReference type="EMBL" id="JAMJEV010000027">
    <property type="protein sequence ID" value="MDO0825555.1"/>
    <property type="molecule type" value="Genomic_DNA"/>
</dbReference>
<dbReference type="PANTHER" id="PTHR37812">
    <property type="entry name" value="MU-LIKE PROPHAGE FLUMU PROTEIN C"/>
    <property type="match status" value="1"/>
</dbReference>
<dbReference type="PANTHER" id="PTHR37812:SF1">
    <property type="entry name" value="MU-LIKE PROPHAGE FLUMU PROTEIN C"/>
    <property type="match status" value="1"/>
</dbReference>
<dbReference type="NCBIfam" id="NF040785">
    <property type="entry name" value="CD3324_fam"/>
    <property type="match status" value="1"/>
</dbReference>
<dbReference type="Proteomes" id="UP001176021">
    <property type="component" value="Unassembled WGS sequence"/>
</dbReference>
<protein>
    <submittedName>
        <fullName evidence="1">CD3324 family protein</fullName>
    </submittedName>
</protein>
<dbReference type="InterPro" id="IPR049739">
    <property type="entry name" value="YraL-like"/>
</dbReference>
<keyword evidence="2" id="KW-1185">Reference proteome</keyword>
<name>A0ABT8QY57_9FIRM</name>
<dbReference type="SUPFAM" id="SSF46689">
    <property type="entry name" value="Homeodomain-like"/>
    <property type="match status" value="1"/>
</dbReference>
<evidence type="ECO:0000313" key="1">
    <source>
        <dbReference type="EMBL" id="MDO0825555.1"/>
    </source>
</evidence>
<gene>
    <name evidence="1" type="ORF">M8H41_22340</name>
</gene>
<accession>A0ABT8QY57</accession>
<dbReference type="RefSeq" id="WP_252473854.1">
    <property type="nucleotide sequence ID" value="NZ_JAMHFY010000061.1"/>
</dbReference>
<sequence length="90" mass="10754">MSYKKANHIFPAELLEIVQEYVDGECVYIPRKPSNKKEWGTETTIRDELEIRNWQIYQDYQSGCDLEHLSQKYYLSLKSIQRVILQGKKK</sequence>
<organism evidence="1 2">
    <name type="scientific">Desulfosporosinus nitroreducens</name>
    <dbReference type="NCBI Taxonomy" id="2018668"/>
    <lineage>
        <taxon>Bacteria</taxon>
        <taxon>Bacillati</taxon>
        <taxon>Bacillota</taxon>
        <taxon>Clostridia</taxon>
        <taxon>Eubacteriales</taxon>
        <taxon>Desulfitobacteriaceae</taxon>
        <taxon>Desulfosporosinus</taxon>
    </lineage>
</organism>
<evidence type="ECO:0000313" key="2">
    <source>
        <dbReference type="Proteomes" id="UP001176021"/>
    </source>
</evidence>
<reference evidence="1" key="1">
    <citation type="submission" date="2022-05" db="EMBL/GenBank/DDBJ databases">
        <title>Expanded diversity of anoxic marine methylotrophy in a Black Sea sulfate reducing microorganism.</title>
        <authorList>
            <person name="Fischer P.Q."/>
            <person name="Stams A.J.M."/>
            <person name="Villanueva L."/>
            <person name="Sousa D.Z."/>
        </authorList>
    </citation>
    <scope>NUCLEOTIDE SEQUENCE</scope>
    <source>
        <strain evidence="1">P130</strain>
    </source>
</reference>
<dbReference type="InterPro" id="IPR052411">
    <property type="entry name" value="c-mor_Regulatory_Protein"/>
</dbReference>
<comment type="caution">
    <text evidence="1">The sequence shown here is derived from an EMBL/GenBank/DDBJ whole genome shotgun (WGS) entry which is preliminary data.</text>
</comment>
<proteinExistence type="predicted"/>
<dbReference type="InterPro" id="IPR009057">
    <property type="entry name" value="Homeodomain-like_sf"/>
</dbReference>